<dbReference type="Pfam" id="PF00571">
    <property type="entry name" value="CBS"/>
    <property type="match status" value="1"/>
</dbReference>
<dbReference type="Gene3D" id="3.10.580.10">
    <property type="entry name" value="CBS-domain"/>
    <property type="match status" value="1"/>
</dbReference>
<dbReference type="SUPFAM" id="SSF54631">
    <property type="entry name" value="CBS-domain pair"/>
    <property type="match status" value="1"/>
</dbReference>
<evidence type="ECO:0000259" key="2">
    <source>
        <dbReference type="PROSITE" id="PS51371"/>
    </source>
</evidence>
<dbReference type="EMBL" id="FNGO01000030">
    <property type="protein sequence ID" value="SDM37449.1"/>
    <property type="molecule type" value="Genomic_DNA"/>
</dbReference>
<sequence length="243" mass="27999">MFEEKRSREFLDIFKEIEQHLQSESEVSGHQSFHNLIDEFREKHSVIEYYYDQLRHIRNVRNLLVHNHEFYAVPNEKSLEVLRKIKDVIKNPPSVIPLFKKEVLTASADGFLIEATRKMRENNFSQVPVIDSNDHIIDLLTSNSIARWLGSLNDNDSIEVSAGNVRVKDVLEYREGHCRYEIVDRRTSVVEVLNLFKEANKRGERLEAIIITDEGNKGGAQEGIITGSDVTSIYDNIDVSLST</sequence>
<dbReference type="AlphaFoldDB" id="A0A1G9SPR3"/>
<dbReference type="InterPro" id="IPR046342">
    <property type="entry name" value="CBS_dom_sf"/>
</dbReference>
<proteinExistence type="predicted"/>
<name>A0A1G9SPR3_9FIRM</name>
<dbReference type="Proteomes" id="UP000199476">
    <property type="component" value="Unassembled WGS sequence"/>
</dbReference>
<keyword evidence="4" id="KW-1185">Reference proteome</keyword>
<dbReference type="SMART" id="SM00116">
    <property type="entry name" value="CBS"/>
    <property type="match status" value="2"/>
</dbReference>
<dbReference type="InterPro" id="IPR000644">
    <property type="entry name" value="CBS_dom"/>
</dbReference>
<accession>A0A1G9SPR3</accession>
<organism evidence="3 4">
    <name type="scientific">Halarsenatibacter silvermanii</name>
    <dbReference type="NCBI Taxonomy" id="321763"/>
    <lineage>
        <taxon>Bacteria</taxon>
        <taxon>Bacillati</taxon>
        <taxon>Bacillota</taxon>
        <taxon>Clostridia</taxon>
        <taxon>Halanaerobiales</taxon>
        <taxon>Halarsenatibacteraceae</taxon>
        <taxon>Halarsenatibacter</taxon>
    </lineage>
</organism>
<dbReference type="CDD" id="cd02205">
    <property type="entry name" value="CBS_pair_SF"/>
    <property type="match status" value="1"/>
</dbReference>
<evidence type="ECO:0000256" key="1">
    <source>
        <dbReference type="PROSITE-ProRule" id="PRU00703"/>
    </source>
</evidence>
<feature type="domain" description="CBS" evidence="2">
    <location>
        <begin position="99"/>
        <end position="157"/>
    </location>
</feature>
<dbReference type="RefSeq" id="WP_089761994.1">
    <property type="nucleotide sequence ID" value="NZ_FNGO01000030.1"/>
</dbReference>
<dbReference type="STRING" id="321763.SAMN04488692_13018"/>
<protein>
    <submittedName>
        <fullName evidence="3">CBS domain-containing protein</fullName>
    </submittedName>
</protein>
<dbReference type="PROSITE" id="PS51371">
    <property type="entry name" value="CBS"/>
    <property type="match status" value="1"/>
</dbReference>
<gene>
    <name evidence="3" type="ORF">SAMN04488692_13018</name>
</gene>
<keyword evidence="1" id="KW-0129">CBS domain</keyword>
<dbReference type="OrthoDB" id="384703at2"/>
<reference evidence="3 4" key="1">
    <citation type="submission" date="2016-10" db="EMBL/GenBank/DDBJ databases">
        <authorList>
            <person name="de Groot N.N."/>
        </authorList>
    </citation>
    <scope>NUCLEOTIDE SEQUENCE [LARGE SCALE GENOMIC DNA]</scope>
    <source>
        <strain evidence="3 4">SLAS-1</strain>
    </source>
</reference>
<evidence type="ECO:0000313" key="4">
    <source>
        <dbReference type="Proteomes" id="UP000199476"/>
    </source>
</evidence>
<evidence type="ECO:0000313" key="3">
    <source>
        <dbReference type="EMBL" id="SDM37449.1"/>
    </source>
</evidence>